<name>A0A0L0ML70_9MOLU</name>
<dbReference type="GO" id="GO:0006508">
    <property type="term" value="P:proteolysis"/>
    <property type="evidence" value="ECO:0007669"/>
    <property type="project" value="TreeGrafter"/>
</dbReference>
<dbReference type="GO" id="GO:0005524">
    <property type="term" value="F:ATP binding"/>
    <property type="evidence" value="ECO:0007669"/>
    <property type="project" value="InterPro"/>
</dbReference>
<dbReference type="PATRIC" id="fig|198422.3.peg.142"/>
<keyword evidence="1" id="KW-0175">Coiled coil</keyword>
<dbReference type="GO" id="GO:0003677">
    <property type="term" value="F:DNA binding"/>
    <property type="evidence" value="ECO:0007669"/>
    <property type="project" value="InterPro"/>
</dbReference>
<dbReference type="PANTHER" id="PTHR23076:SF97">
    <property type="entry name" value="ATP-DEPENDENT ZINC METALLOPROTEASE YME1L1"/>
    <property type="match status" value="1"/>
</dbReference>
<dbReference type="Pfam" id="PF02739">
    <property type="entry name" value="5_3_exonuc_N"/>
    <property type="match status" value="1"/>
</dbReference>
<dbReference type="PANTHER" id="PTHR23076">
    <property type="entry name" value="METALLOPROTEASE M41 FTSH"/>
    <property type="match status" value="1"/>
</dbReference>
<feature type="coiled-coil region" evidence="1">
    <location>
        <begin position="95"/>
        <end position="214"/>
    </location>
</feature>
<evidence type="ECO:0000259" key="2">
    <source>
        <dbReference type="SMART" id="SM00382"/>
    </source>
</evidence>
<evidence type="ECO:0000256" key="1">
    <source>
        <dbReference type="SAM" id="Coils"/>
    </source>
</evidence>
<dbReference type="Pfam" id="PF00004">
    <property type="entry name" value="AAA"/>
    <property type="match status" value="1"/>
</dbReference>
<gene>
    <name evidence="4" type="ORF">AlmWB_00550</name>
</gene>
<dbReference type="CDD" id="cd19481">
    <property type="entry name" value="RecA-like_protease"/>
    <property type="match status" value="1"/>
</dbReference>
<comment type="caution">
    <text evidence="4">The sequence shown here is derived from an EMBL/GenBank/DDBJ whole genome shotgun (WGS) entry which is preliminary data.</text>
</comment>
<dbReference type="SMART" id="SM00475">
    <property type="entry name" value="53EXOc"/>
    <property type="match status" value="1"/>
</dbReference>
<dbReference type="InterPro" id="IPR003959">
    <property type="entry name" value="ATPase_AAA_core"/>
</dbReference>
<dbReference type="Proteomes" id="UP000037086">
    <property type="component" value="Unassembled WGS sequence"/>
</dbReference>
<dbReference type="Gene3D" id="3.40.50.300">
    <property type="entry name" value="P-loop containing nucleotide triphosphate hydrolases"/>
    <property type="match status" value="1"/>
</dbReference>
<evidence type="ECO:0000313" key="4">
    <source>
        <dbReference type="EMBL" id="KND62754.1"/>
    </source>
</evidence>
<dbReference type="InterPro" id="IPR002421">
    <property type="entry name" value="5-3_exonuclease"/>
</dbReference>
<dbReference type="InterPro" id="IPR029060">
    <property type="entry name" value="PIN-like_dom_sf"/>
</dbReference>
<proteinExistence type="predicted"/>
<dbReference type="SMART" id="SM00382">
    <property type="entry name" value="AAA"/>
    <property type="match status" value="1"/>
</dbReference>
<feature type="domain" description="AAA+ ATPase" evidence="2">
    <location>
        <begin position="316"/>
        <end position="445"/>
    </location>
</feature>
<dbReference type="InterPro" id="IPR020046">
    <property type="entry name" value="5-3_exonucl_a-hlix_arch_N"/>
</dbReference>
<dbReference type="GO" id="GO:0008409">
    <property type="term" value="F:5'-3' exonuclease activity"/>
    <property type="evidence" value="ECO:0007669"/>
    <property type="project" value="InterPro"/>
</dbReference>
<keyword evidence="5" id="KW-1185">Reference proteome</keyword>
<dbReference type="GO" id="GO:0016887">
    <property type="term" value="F:ATP hydrolysis activity"/>
    <property type="evidence" value="ECO:0007669"/>
    <property type="project" value="InterPro"/>
</dbReference>
<evidence type="ECO:0000313" key="5">
    <source>
        <dbReference type="Proteomes" id="UP000037086"/>
    </source>
</evidence>
<reference evidence="4 5" key="1">
    <citation type="journal article" date="2015" name="BMC Microbiol.">
        <title>'Candidatus Phytoplasma phoenicium' associated with almond witches'-broom disease: from draft genome to genetic diversity among strain populations.</title>
        <authorList>
            <person name="Quaglino F."/>
            <person name="Kube M."/>
            <person name="Jawhari M."/>
            <person name="Abou-Jawdah Y."/>
            <person name="Siewert C."/>
            <person name="Choueiri E."/>
            <person name="Sobh H."/>
            <person name="Casati P."/>
            <person name="Tedeschi R."/>
            <person name="Molino Lova M."/>
            <person name="Alma A."/>
            <person name="Bianco P.A."/>
        </authorList>
    </citation>
    <scope>NUCLEOTIDE SEQUENCE [LARGE SCALE GENOMIC DNA]</scope>
    <source>
        <strain evidence="4 5">SA213</strain>
    </source>
</reference>
<protein>
    <submittedName>
        <fullName evidence="4">AAA+ ATPase</fullName>
    </submittedName>
</protein>
<sequence length="465" mass="54248">MERLVLVDGNSLVFRAYYATAYKKTILMQNYQGENINALIVFINMFKKILTSYTKDYICVVFDSPQKTKKHQIYEQYKQKRLVTTLSLTEQIDLIKQYDQRIDALNLLIQQKEEEINTKENLSEEQIKKLKEEILHFKNKLNLEFQIVSTQKTQLLEIRKQLQQSDLKLLDLKKEIQASHNLTEKQKQLYITEIAEKQTQIKMLSEQLYSQEKKVELAIGYTQAYTEFFKSTIETQNLIVDKLNKNLDIWMKIQNKQKQQLTTEDSRLAQQFMKNTKDFPGFKNVIGMKPIISQLKEVLDYLLHKDLYKSMGLKKTQKGILLYGPPGTGKTFLAQVFAKESGLPFFAIVPSNSMKEIEDEFKKARRNSPSVVFVDEAEEVLKSRTSEKLEEGDAKKTNLFLTEIDGVKTDPDNPICFIAATNHFNKIDDAIKSRLEAKYIGYLYTEELLRNHKSYNANKNKYANN</sequence>
<dbReference type="EMBL" id="JPSQ01000003">
    <property type="protein sequence ID" value="KND62754.1"/>
    <property type="molecule type" value="Genomic_DNA"/>
</dbReference>
<organism evidence="4 5">
    <name type="scientific">Candidatus Phytoplasma phoenicium</name>
    <dbReference type="NCBI Taxonomy" id="198422"/>
    <lineage>
        <taxon>Bacteria</taxon>
        <taxon>Bacillati</taxon>
        <taxon>Mycoplasmatota</taxon>
        <taxon>Mollicutes</taxon>
        <taxon>Acholeplasmatales</taxon>
        <taxon>Acholeplasmataceae</taxon>
        <taxon>Candidatus Phytoplasma</taxon>
        <taxon>16SrIX (Pigeon pea witches'-broom group)</taxon>
    </lineage>
</organism>
<dbReference type="InterPro" id="IPR003593">
    <property type="entry name" value="AAA+_ATPase"/>
</dbReference>
<dbReference type="Gene3D" id="3.40.50.1010">
    <property type="entry name" value="5'-nuclease"/>
    <property type="match status" value="1"/>
</dbReference>
<dbReference type="GO" id="GO:0004176">
    <property type="term" value="F:ATP-dependent peptidase activity"/>
    <property type="evidence" value="ECO:0007669"/>
    <property type="project" value="TreeGrafter"/>
</dbReference>
<evidence type="ECO:0000259" key="3">
    <source>
        <dbReference type="SMART" id="SM00475"/>
    </source>
</evidence>
<dbReference type="InterPro" id="IPR027417">
    <property type="entry name" value="P-loop_NTPase"/>
</dbReference>
<dbReference type="CDD" id="cd09859">
    <property type="entry name" value="PIN_53EXO"/>
    <property type="match status" value="1"/>
</dbReference>
<accession>A0A0L0ML70</accession>
<dbReference type="AlphaFoldDB" id="A0A0L0ML70"/>
<dbReference type="SUPFAM" id="SSF52540">
    <property type="entry name" value="P-loop containing nucleoside triphosphate hydrolases"/>
    <property type="match status" value="1"/>
</dbReference>
<dbReference type="SUPFAM" id="SSF88723">
    <property type="entry name" value="PIN domain-like"/>
    <property type="match status" value="1"/>
</dbReference>
<feature type="domain" description="5'-3' exonuclease" evidence="3">
    <location>
        <begin position="2"/>
        <end position="202"/>
    </location>
</feature>